<keyword evidence="3" id="KW-1185">Reference proteome</keyword>
<organism evidence="2 3">
    <name type="scientific">Cryptosporidium xiaoi</name>
    <dbReference type="NCBI Taxonomy" id="659607"/>
    <lineage>
        <taxon>Eukaryota</taxon>
        <taxon>Sar</taxon>
        <taxon>Alveolata</taxon>
        <taxon>Apicomplexa</taxon>
        <taxon>Conoidasida</taxon>
        <taxon>Coccidia</taxon>
        <taxon>Eucoccidiorida</taxon>
        <taxon>Eimeriorina</taxon>
        <taxon>Cryptosporidiidae</taxon>
        <taxon>Cryptosporidium</taxon>
    </lineage>
</organism>
<feature type="compositionally biased region" description="Low complexity" evidence="1">
    <location>
        <begin position="271"/>
        <end position="293"/>
    </location>
</feature>
<feature type="compositionally biased region" description="Basic residues" evidence="1">
    <location>
        <begin position="43"/>
        <end position="56"/>
    </location>
</feature>
<comment type="caution">
    <text evidence="2">The sequence shown here is derived from an EMBL/GenBank/DDBJ whole genome shotgun (WGS) entry which is preliminary data.</text>
</comment>
<protein>
    <submittedName>
        <fullName evidence="2">Uncharacterized protein</fullName>
    </submittedName>
</protein>
<name>A0AAV9Y2J6_9CRYT</name>
<feature type="compositionally biased region" description="Basic and acidic residues" evidence="1">
    <location>
        <begin position="294"/>
        <end position="312"/>
    </location>
</feature>
<dbReference type="AlphaFoldDB" id="A0AAV9Y2J6"/>
<gene>
    <name evidence="2" type="ORF">RS030_101615</name>
</gene>
<evidence type="ECO:0000313" key="2">
    <source>
        <dbReference type="EMBL" id="KAK6591156.1"/>
    </source>
</evidence>
<reference evidence="2 3" key="1">
    <citation type="submission" date="2023-10" db="EMBL/GenBank/DDBJ databases">
        <title>Comparative genomics analysis reveals potential genetic determinants of host preference in Cryptosporidium xiaoi.</title>
        <authorList>
            <person name="Xiao L."/>
            <person name="Li J."/>
        </authorList>
    </citation>
    <scope>NUCLEOTIDE SEQUENCE [LARGE SCALE GENOMIC DNA]</scope>
    <source>
        <strain evidence="2 3">52996</strain>
    </source>
</reference>
<feature type="region of interest" description="Disordered" evidence="1">
    <location>
        <begin position="25"/>
        <end position="68"/>
    </location>
</feature>
<evidence type="ECO:0000313" key="3">
    <source>
        <dbReference type="Proteomes" id="UP001311799"/>
    </source>
</evidence>
<proteinExistence type="predicted"/>
<feature type="compositionally biased region" description="Basic and acidic residues" evidence="1">
    <location>
        <begin position="323"/>
        <end position="333"/>
    </location>
</feature>
<dbReference type="EMBL" id="JAWDEY010000001">
    <property type="protein sequence ID" value="KAK6591156.1"/>
    <property type="molecule type" value="Genomic_DNA"/>
</dbReference>
<accession>A0AAV9Y2J6</accession>
<feature type="compositionally biased region" description="Low complexity" evidence="1">
    <location>
        <begin position="214"/>
        <end position="228"/>
    </location>
</feature>
<feature type="region of interest" description="Disordered" evidence="1">
    <location>
        <begin position="214"/>
        <end position="235"/>
    </location>
</feature>
<evidence type="ECO:0000256" key="1">
    <source>
        <dbReference type="SAM" id="MobiDB-lite"/>
    </source>
</evidence>
<feature type="compositionally biased region" description="Basic residues" evidence="1">
    <location>
        <begin position="313"/>
        <end position="322"/>
    </location>
</feature>
<sequence>MPRKGSDVPGMGTELLNILGLGKYKNNGDDSDTGDNKSSKSSKSTKSHAKFKKLKKLSKENKKSKENKSDSIVNNIEIEIGLNNDNFETVQACEKSAVSSLMDVQSNFERQLEDFCISMKNIKENVDVTETQLEKLYISLDKLEKFVELCNVENADVIKGLHKLMDVYKGAALLSTFSEDPTFKKNYEYNVNEESNSEIIERKLQNMRIAKSMNNDNCEIPNENNNKNNDNENENKNIESEKVDKVSSNCNDSIIINNLYNNNENSHNKSIEPNQNSLSPNNASSNNSPVNNNKEGKMSKTERFKEKLDNLRIRKGRRKHSRDKYIDSQKDVNNELSNNDLNQLYRDN</sequence>
<feature type="region of interest" description="Disordered" evidence="1">
    <location>
        <begin position="265"/>
        <end position="348"/>
    </location>
</feature>
<dbReference type="Proteomes" id="UP001311799">
    <property type="component" value="Unassembled WGS sequence"/>
</dbReference>
<feature type="compositionally biased region" description="Basic and acidic residues" evidence="1">
    <location>
        <begin position="57"/>
        <end position="68"/>
    </location>
</feature>